<dbReference type="EMBL" id="JASAXT010000004">
    <property type="protein sequence ID" value="MDP8148026.1"/>
    <property type="molecule type" value="Genomic_DNA"/>
</dbReference>
<organism evidence="2 3">
    <name type="scientific">Phocoenobacter atlanticus subsp. atlanticus</name>
    <dbReference type="NCBI Taxonomy" id="3061285"/>
    <lineage>
        <taxon>Bacteria</taxon>
        <taxon>Pseudomonadati</taxon>
        <taxon>Pseudomonadota</taxon>
        <taxon>Gammaproteobacteria</taxon>
        <taxon>Pasteurellales</taxon>
        <taxon>Pasteurellaceae</taxon>
        <taxon>Phocoenobacter</taxon>
        <taxon>Phocoenobacter atlanticus</taxon>
    </lineage>
</organism>
<dbReference type="RefSeq" id="WP_306351265.1">
    <property type="nucleotide sequence ID" value="NZ_JASAWV010000004.1"/>
</dbReference>
<feature type="signal peptide" evidence="1">
    <location>
        <begin position="1"/>
        <end position="27"/>
    </location>
</feature>
<evidence type="ECO:0000313" key="3">
    <source>
        <dbReference type="Proteomes" id="UP001226020"/>
    </source>
</evidence>
<evidence type="ECO:0000313" key="2">
    <source>
        <dbReference type="EMBL" id="MDP8148026.1"/>
    </source>
</evidence>
<gene>
    <name evidence="2" type="ORF">QJU57_02885</name>
</gene>
<comment type="caution">
    <text evidence="2">The sequence shown here is derived from an EMBL/GenBank/DDBJ whole genome shotgun (WGS) entry which is preliminary data.</text>
</comment>
<feature type="chain" id="PRO_5043543984" description="Lipoprotein" evidence="1">
    <location>
        <begin position="28"/>
        <end position="333"/>
    </location>
</feature>
<proteinExistence type="predicted"/>
<dbReference type="AlphaFoldDB" id="A0AAW8CEZ9"/>
<protein>
    <recommendedName>
        <fullName evidence="4">Lipoprotein</fullName>
    </recommendedName>
</protein>
<evidence type="ECO:0008006" key="4">
    <source>
        <dbReference type="Google" id="ProtNLM"/>
    </source>
</evidence>
<dbReference type="Proteomes" id="UP001226020">
    <property type="component" value="Unassembled WGS sequence"/>
</dbReference>
<accession>A0AAW8CEZ9</accession>
<reference evidence="2 3" key="1">
    <citation type="journal article" date="2023" name="Front. Microbiol.">
        <title>Phylogeography and host specificity of Pasteurellaceae pathogenic to sea-farmed fish in the north-east Atlantic.</title>
        <authorList>
            <person name="Gulla S."/>
            <person name="Colquhoun D.J."/>
            <person name="Olsen A.B."/>
            <person name="Spilsberg B."/>
            <person name="Lagesen K."/>
            <person name="Aakesson C.P."/>
            <person name="Strom S."/>
            <person name="Manji F."/>
            <person name="Birkbeck T.H."/>
            <person name="Nilsen H.K."/>
        </authorList>
    </citation>
    <scope>NUCLEOTIDE SEQUENCE [LARGE SCALE GENOMIC DNA]</scope>
    <source>
        <strain evidence="2 3">NVIB3131</strain>
    </source>
</reference>
<sequence length="333" mass="38772">MIKKAITTHLKWQFFSLFCLLCLSACKQESHPYSFYYWRTNLTLNNAEHQALQNADDKLYVRYFDVDKRAGKFQALASVVKQQSFVIDKQIVPVVFITNRTFLYITDKEINQLAQKIADTIEKKSQRFGLNTANEIQIDCDWTAGTREDYFKFLKILQKITDKEISVTLRLHQVKFKNKTGIPPVNKVFLMCYSTSSPLKNSDKNSILDVALLKNYLQNIDDYPIDNITVALPIYSWGIVTNHLGKHKLINALNKQSLENKNFKKLGNNEVEVLQDNFYFGFFLNKGFRIKVEEISPQQLQQVVDFLNKKIGKYDIIYYHLDSSFVDGRELSL</sequence>
<name>A0AAW8CEZ9_9PAST</name>
<keyword evidence="3" id="KW-1185">Reference proteome</keyword>
<keyword evidence="1" id="KW-0732">Signal</keyword>
<evidence type="ECO:0000256" key="1">
    <source>
        <dbReference type="SAM" id="SignalP"/>
    </source>
</evidence>